<evidence type="ECO:0000256" key="1">
    <source>
        <dbReference type="SAM" id="MobiDB-lite"/>
    </source>
</evidence>
<evidence type="ECO:0000313" key="2">
    <source>
        <dbReference type="EMBL" id="KKL15580.1"/>
    </source>
</evidence>
<gene>
    <name evidence="2" type="ORF">LCGC14_2504180</name>
</gene>
<evidence type="ECO:0008006" key="3">
    <source>
        <dbReference type="Google" id="ProtNLM"/>
    </source>
</evidence>
<feature type="compositionally biased region" description="Basic and acidic residues" evidence="1">
    <location>
        <begin position="328"/>
        <end position="337"/>
    </location>
</feature>
<proteinExistence type="predicted"/>
<protein>
    <recommendedName>
        <fullName evidence="3">HNH domain-containing protein</fullName>
    </recommendedName>
</protein>
<comment type="caution">
    <text evidence="2">The sequence shown here is derived from an EMBL/GenBank/DDBJ whole genome shotgun (WGS) entry which is preliminary data.</text>
</comment>
<reference evidence="2" key="1">
    <citation type="journal article" date="2015" name="Nature">
        <title>Complex archaea that bridge the gap between prokaryotes and eukaryotes.</title>
        <authorList>
            <person name="Spang A."/>
            <person name="Saw J.H."/>
            <person name="Jorgensen S.L."/>
            <person name="Zaremba-Niedzwiedzka K."/>
            <person name="Martijn J."/>
            <person name="Lind A.E."/>
            <person name="van Eijk R."/>
            <person name="Schleper C."/>
            <person name="Guy L."/>
            <person name="Ettema T.J."/>
        </authorList>
    </citation>
    <scope>NUCLEOTIDE SEQUENCE</scope>
</reference>
<accession>A0A0F9B1Q4</accession>
<dbReference type="CDD" id="cd00085">
    <property type="entry name" value="HNHc"/>
    <property type="match status" value="1"/>
</dbReference>
<dbReference type="EMBL" id="LAZR01040013">
    <property type="protein sequence ID" value="KKL15580.1"/>
    <property type="molecule type" value="Genomic_DNA"/>
</dbReference>
<feature type="region of interest" description="Disordered" evidence="1">
    <location>
        <begin position="326"/>
        <end position="390"/>
    </location>
</feature>
<feature type="compositionally biased region" description="Basic and acidic residues" evidence="1">
    <location>
        <begin position="374"/>
        <end position="384"/>
    </location>
</feature>
<sequence>MPSVTRHPTGQDLMCLVCLKPAQDIDHVRERSLAPHLARGAGRVSKLPGAVQFYVAGPTQSYEVIEGVCCVCDKPLPYRDDVVDVEPSGALTEPTSPLIAGEGLAPGDKPGLPVKPSALRGASATGVEPSIGVVTGGATVEVPAGAESSAVGPDGSAAETAGNFPASAVPEVATPDGAELPLRDVGGAHPGGAVGVPAVSTGGEGDGLEQGQPVASSRAEPLPFAFPVITTACCAECLFAGLARYVYHYDPSIISDSRRNLVPLCRECHQLKTTKKITTRIRYSEGSDVYEWRRNIKGAPWIVVPVEVSKRYKCLVRTEVMPNARQPKQFDQREVGRDGQVLSDGAEGGRDKGGRDGTPADVRESTPSAPSLSTKEESDGRPEATVEDTG</sequence>
<feature type="non-terminal residue" evidence="2">
    <location>
        <position position="390"/>
    </location>
</feature>
<organism evidence="2">
    <name type="scientific">marine sediment metagenome</name>
    <dbReference type="NCBI Taxonomy" id="412755"/>
    <lineage>
        <taxon>unclassified sequences</taxon>
        <taxon>metagenomes</taxon>
        <taxon>ecological metagenomes</taxon>
    </lineage>
</organism>
<name>A0A0F9B1Q4_9ZZZZ</name>
<dbReference type="AlphaFoldDB" id="A0A0F9B1Q4"/>
<dbReference type="InterPro" id="IPR003615">
    <property type="entry name" value="HNH_nuc"/>
</dbReference>